<accession>A0A8S5NJM5</accession>
<sequence length="67" mass="7641">MPATIRLSRKVLPVFFITHFTRRCYQPAITGKGCAGNCIRFSTSRPLKACFYLRAHPEKGGNNKKRK</sequence>
<protein>
    <submittedName>
        <fullName evidence="1">Uncharacterized protein</fullName>
    </submittedName>
</protein>
<reference evidence="1" key="1">
    <citation type="journal article" date="2021" name="Proc. Natl. Acad. Sci. U.S.A.">
        <title>A Catalog of Tens of Thousands of Viruses from Human Metagenomes Reveals Hidden Associations with Chronic Diseases.</title>
        <authorList>
            <person name="Tisza M.J."/>
            <person name="Buck C.B."/>
        </authorList>
    </citation>
    <scope>NUCLEOTIDE SEQUENCE</scope>
    <source>
        <strain evidence="1">CtGfF74</strain>
    </source>
</reference>
<organism evidence="1">
    <name type="scientific">Siphoviridae sp. ctGfF74</name>
    <dbReference type="NCBI Taxonomy" id="2826223"/>
    <lineage>
        <taxon>Viruses</taxon>
        <taxon>Duplodnaviria</taxon>
        <taxon>Heunggongvirae</taxon>
        <taxon>Uroviricota</taxon>
        <taxon>Caudoviricetes</taxon>
    </lineage>
</organism>
<dbReference type="EMBL" id="BK015188">
    <property type="protein sequence ID" value="DAD95005.1"/>
    <property type="molecule type" value="Genomic_DNA"/>
</dbReference>
<evidence type="ECO:0000313" key="1">
    <source>
        <dbReference type="EMBL" id="DAD95005.1"/>
    </source>
</evidence>
<name>A0A8S5NJM5_9CAUD</name>
<proteinExistence type="predicted"/>